<gene>
    <name evidence="3" type="ORF">FB459_2328</name>
</gene>
<comment type="caution">
    <text evidence="3">The sequence shown here is derived from an EMBL/GenBank/DDBJ whole genome shotgun (WGS) entry which is preliminary data.</text>
</comment>
<feature type="domain" description="Alpha/beta hydrolase fold-3" evidence="2">
    <location>
        <begin position="109"/>
        <end position="310"/>
    </location>
</feature>
<dbReference type="Gene3D" id="3.40.50.1820">
    <property type="entry name" value="alpha/beta hydrolase"/>
    <property type="match status" value="1"/>
</dbReference>
<reference evidence="3 4" key="1">
    <citation type="submission" date="2019-06" db="EMBL/GenBank/DDBJ databases">
        <title>Sequencing the genomes of 1000 actinobacteria strains.</title>
        <authorList>
            <person name="Klenk H.-P."/>
        </authorList>
    </citation>
    <scope>NUCLEOTIDE SEQUENCE [LARGE SCALE GENOMIC DNA]</scope>
    <source>
        <strain evidence="3 4">DSM 19828</strain>
    </source>
</reference>
<protein>
    <submittedName>
        <fullName evidence="3">Acetyl esterase</fullName>
    </submittedName>
</protein>
<organism evidence="3 4">
    <name type="scientific">Yimella lutea</name>
    <dbReference type="NCBI Taxonomy" id="587872"/>
    <lineage>
        <taxon>Bacteria</taxon>
        <taxon>Bacillati</taxon>
        <taxon>Actinomycetota</taxon>
        <taxon>Actinomycetes</taxon>
        <taxon>Micrococcales</taxon>
        <taxon>Dermacoccaceae</taxon>
        <taxon>Yimella</taxon>
    </lineage>
</organism>
<evidence type="ECO:0000259" key="2">
    <source>
        <dbReference type="Pfam" id="PF07859"/>
    </source>
</evidence>
<dbReference type="PANTHER" id="PTHR48081:SF8">
    <property type="entry name" value="ALPHA_BETA HYDROLASE FOLD-3 DOMAIN-CONTAINING PROTEIN-RELATED"/>
    <property type="match status" value="1"/>
</dbReference>
<dbReference type="GO" id="GO:0016787">
    <property type="term" value="F:hydrolase activity"/>
    <property type="evidence" value="ECO:0007669"/>
    <property type="project" value="UniProtKB-KW"/>
</dbReference>
<dbReference type="PANTHER" id="PTHR48081">
    <property type="entry name" value="AB HYDROLASE SUPERFAMILY PROTEIN C4A8.06C"/>
    <property type="match status" value="1"/>
</dbReference>
<accession>A0A542EHN8</accession>
<dbReference type="Proteomes" id="UP000320806">
    <property type="component" value="Unassembled WGS sequence"/>
</dbReference>
<evidence type="ECO:0000313" key="4">
    <source>
        <dbReference type="Proteomes" id="UP000320806"/>
    </source>
</evidence>
<proteinExistence type="predicted"/>
<keyword evidence="1" id="KW-0378">Hydrolase</keyword>
<dbReference type="SUPFAM" id="SSF53474">
    <property type="entry name" value="alpha/beta-Hydrolases"/>
    <property type="match status" value="1"/>
</dbReference>
<dbReference type="EMBL" id="VFMO01000001">
    <property type="protein sequence ID" value="TQJ14819.1"/>
    <property type="molecule type" value="Genomic_DNA"/>
</dbReference>
<dbReference type="InterPro" id="IPR050300">
    <property type="entry name" value="GDXG_lipolytic_enzyme"/>
</dbReference>
<sequence>MSHPVVSVPGSDTAAMSRTTWSDTAGMPLRTRALCFSLARLQRTTLSEMSLEQIAASRALSPAPKFPASLIIGSVTKGVSIDEFSMAGRDGHDITVRRYRTRRHTDRVLLYIHGGGWVRGRPRDYDSMLSMLTDRADCTVLAPDYRKAPEHKAPAGLHDSLDVFDWLSHGPAECGTDEPRVVVGGDSAGGNLSALVAIHARDHNRELLGQVLIYPATDLSIVHEMRRAPALTGGDMDRYKELYLEGTGLRDTDPTLSPARADLRGLAPALVQTADRDPLAQEGIDFARMLERAGVRVRLTRYYGVPHGFLNMPGATSCGHQARMEIADQLNDWWVR</sequence>
<evidence type="ECO:0000256" key="1">
    <source>
        <dbReference type="ARBA" id="ARBA00022801"/>
    </source>
</evidence>
<dbReference type="AlphaFoldDB" id="A0A542EHN8"/>
<evidence type="ECO:0000313" key="3">
    <source>
        <dbReference type="EMBL" id="TQJ14819.1"/>
    </source>
</evidence>
<dbReference type="Pfam" id="PF07859">
    <property type="entry name" value="Abhydrolase_3"/>
    <property type="match status" value="1"/>
</dbReference>
<keyword evidence="4" id="KW-1185">Reference proteome</keyword>
<name>A0A542EHN8_9MICO</name>
<dbReference type="InterPro" id="IPR013094">
    <property type="entry name" value="AB_hydrolase_3"/>
</dbReference>
<dbReference type="InterPro" id="IPR029058">
    <property type="entry name" value="AB_hydrolase_fold"/>
</dbReference>